<dbReference type="GeneID" id="20228218"/>
<feature type="chain" id="PRO_5003264430" description="Queuosine salvage protein" evidence="1">
    <location>
        <begin position="26"/>
        <end position="313"/>
    </location>
</feature>
<dbReference type="KEGG" id="aaf:AURANDRAFT_71428"/>
<dbReference type="EMBL" id="GL833126">
    <property type="protein sequence ID" value="EGB09317.1"/>
    <property type="molecule type" value="Genomic_DNA"/>
</dbReference>
<dbReference type="RefSeq" id="XP_009036413.1">
    <property type="nucleotide sequence ID" value="XM_009038165.1"/>
</dbReference>
<keyword evidence="3" id="KW-1185">Reference proteome</keyword>
<evidence type="ECO:0000313" key="3">
    <source>
        <dbReference type="Proteomes" id="UP000002729"/>
    </source>
</evidence>
<evidence type="ECO:0008006" key="4">
    <source>
        <dbReference type="Google" id="ProtNLM"/>
    </source>
</evidence>
<protein>
    <recommendedName>
        <fullName evidence="4">Queuosine salvage protein</fullName>
    </recommendedName>
</protein>
<gene>
    <name evidence="2" type="ORF">AURANDRAFT_71428</name>
</gene>
<dbReference type="InParanoid" id="F0Y711"/>
<accession>F0Y711</accession>
<reference evidence="2 3" key="1">
    <citation type="journal article" date="2011" name="Proc. Natl. Acad. Sci. U.S.A.">
        <title>Niche of harmful alga Aureococcus anophagefferens revealed through ecogenomics.</title>
        <authorList>
            <person name="Gobler C.J."/>
            <person name="Berry D.L."/>
            <person name="Dyhrman S.T."/>
            <person name="Wilhelm S.W."/>
            <person name="Salamov A."/>
            <person name="Lobanov A.V."/>
            <person name="Zhang Y."/>
            <person name="Collier J.L."/>
            <person name="Wurch L.L."/>
            <person name="Kustka A.B."/>
            <person name="Dill B.D."/>
            <person name="Shah M."/>
            <person name="VerBerkmoes N.C."/>
            <person name="Kuo A."/>
            <person name="Terry A."/>
            <person name="Pangilinan J."/>
            <person name="Lindquist E.A."/>
            <person name="Lucas S."/>
            <person name="Paulsen I.T."/>
            <person name="Hattenrath-Lehmann T.K."/>
            <person name="Talmage S.C."/>
            <person name="Walker E.A."/>
            <person name="Koch F."/>
            <person name="Burson A.M."/>
            <person name="Marcoval M.A."/>
            <person name="Tang Y.Z."/>
            <person name="Lecleir G.R."/>
            <person name="Coyne K.J."/>
            <person name="Berg G.M."/>
            <person name="Bertrand E.M."/>
            <person name="Saito M.A."/>
            <person name="Gladyshev V.N."/>
            <person name="Grigoriev I.V."/>
        </authorList>
    </citation>
    <scope>NUCLEOTIDE SEQUENCE [LARGE SCALE GENOMIC DNA]</scope>
    <source>
        <strain evidence="3">CCMP 1984</strain>
    </source>
</reference>
<keyword evidence="1" id="KW-0732">Signal</keyword>
<dbReference type="Proteomes" id="UP000002729">
    <property type="component" value="Unassembled WGS sequence"/>
</dbReference>
<evidence type="ECO:0000256" key="1">
    <source>
        <dbReference type="SAM" id="SignalP"/>
    </source>
</evidence>
<feature type="signal peptide" evidence="1">
    <location>
        <begin position="1"/>
        <end position="25"/>
    </location>
</feature>
<dbReference type="AlphaFoldDB" id="F0Y711"/>
<proteinExistence type="predicted"/>
<evidence type="ECO:0000313" key="2">
    <source>
        <dbReference type="EMBL" id="EGB09317.1"/>
    </source>
</evidence>
<name>F0Y711_AURAN</name>
<sequence>MIVWTHHKFLYVVFCVALAHERIYTMRIEGCQLQEYTMTDLEAVTGSQRSVWEDLGRARPWWSVLSADQFDRRNLSHTAMTVFYKSGEAAVLDALAHLDGMMSREVATVLNSGTLKWSGGGTIDALLAALLWWILDAALVASPERSQSAPSRSYAEKLVIQALSNFCRLQEGRLICNTPRRLDAFFLYRPIMPPSAPHARAALYLQVAALEHLCDVLAFGGFGFVQLLTAVSSEMNLYPGVCLRHELTLDSRRAIEEPGMQLHFLPLHEANRHLALRGCTVLSTKPCDDHVAVPGRPEPPHSTNMQRCVTMGD</sequence>
<organism evidence="3">
    <name type="scientific">Aureococcus anophagefferens</name>
    <name type="common">Harmful bloom alga</name>
    <dbReference type="NCBI Taxonomy" id="44056"/>
    <lineage>
        <taxon>Eukaryota</taxon>
        <taxon>Sar</taxon>
        <taxon>Stramenopiles</taxon>
        <taxon>Ochrophyta</taxon>
        <taxon>Pelagophyceae</taxon>
        <taxon>Pelagomonadales</taxon>
        <taxon>Pelagomonadaceae</taxon>
        <taxon>Aureococcus</taxon>
    </lineage>
</organism>